<sequence>MGKRCRLCARSLQARLEDVHQFARGLIYIGTEKMKIRYDARATGHTFNEGDKVWFWNPYQRKGLSPKLQTSWERPYKVLKRLNYVVVRIRKSTNAKPRVVHYDRLASYYGNNT</sequence>
<dbReference type="InterPro" id="IPR054465">
    <property type="entry name" value="Integrase_p58-like_C"/>
</dbReference>
<evidence type="ECO:0000313" key="3">
    <source>
        <dbReference type="Proteomes" id="UP000887013"/>
    </source>
</evidence>
<reference evidence="2" key="1">
    <citation type="submission" date="2020-08" db="EMBL/GenBank/DDBJ databases">
        <title>Multicomponent nature underlies the extraordinary mechanical properties of spider dragline silk.</title>
        <authorList>
            <person name="Kono N."/>
            <person name="Nakamura H."/>
            <person name="Mori M."/>
            <person name="Yoshida Y."/>
            <person name="Ohtoshi R."/>
            <person name="Malay A.D."/>
            <person name="Moran D.A.P."/>
            <person name="Tomita M."/>
            <person name="Numata K."/>
            <person name="Arakawa K."/>
        </authorList>
    </citation>
    <scope>NUCLEOTIDE SEQUENCE</scope>
</reference>
<keyword evidence="3" id="KW-1185">Reference proteome</keyword>
<dbReference type="EMBL" id="BMAW01070279">
    <property type="protein sequence ID" value="GFT72590.1"/>
    <property type="molecule type" value="Genomic_DNA"/>
</dbReference>
<evidence type="ECO:0000259" key="1">
    <source>
        <dbReference type="Pfam" id="PF22938"/>
    </source>
</evidence>
<gene>
    <name evidence="2" type="primary">RF55_21702</name>
    <name evidence="2" type="ORF">NPIL_607841</name>
</gene>
<dbReference type="Pfam" id="PF22938">
    <property type="entry name" value="Integrase_p58_C"/>
    <property type="match status" value="1"/>
</dbReference>
<dbReference type="AlphaFoldDB" id="A0A8X6U2Q6"/>
<protein>
    <submittedName>
        <fullName evidence="2">Integrase core domain protein</fullName>
    </submittedName>
</protein>
<organism evidence="2 3">
    <name type="scientific">Nephila pilipes</name>
    <name type="common">Giant wood spider</name>
    <name type="synonym">Nephila maculata</name>
    <dbReference type="NCBI Taxonomy" id="299642"/>
    <lineage>
        <taxon>Eukaryota</taxon>
        <taxon>Metazoa</taxon>
        <taxon>Ecdysozoa</taxon>
        <taxon>Arthropoda</taxon>
        <taxon>Chelicerata</taxon>
        <taxon>Arachnida</taxon>
        <taxon>Araneae</taxon>
        <taxon>Araneomorphae</taxon>
        <taxon>Entelegynae</taxon>
        <taxon>Araneoidea</taxon>
        <taxon>Nephilidae</taxon>
        <taxon>Nephila</taxon>
    </lineage>
</organism>
<name>A0A8X6U2Q6_NEPPI</name>
<feature type="domain" description="Integrase p58-like C-terminal" evidence="1">
    <location>
        <begin position="75"/>
        <end position="106"/>
    </location>
</feature>
<proteinExistence type="predicted"/>
<dbReference type="Proteomes" id="UP000887013">
    <property type="component" value="Unassembled WGS sequence"/>
</dbReference>
<dbReference type="OrthoDB" id="10030726at2759"/>
<evidence type="ECO:0000313" key="2">
    <source>
        <dbReference type="EMBL" id="GFT72590.1"/>
    </source>
</evidence>
<accession>A0A8X6U2Q6</accession>
<comment type="caution">
    <text evidence="2">The sequence shown here is derived from an EMBL/GenBank/DDBJ whole genome shotgun (WGS) entry which is preliminary data.</text>
</comment>